<proteinExistence type="predicted"/>
<evidence type="ECO:0000313" key="2">
    <source>
        <dbReference type="EMBL" id="MFC5452070.1"/>
    </source>
</evidence>
<dbReference type="RefSeq" id="WP_270881044.1">
    <property type="nucleotide sequence ID" value="NZ_JAQFVF010000044.1"/>
</dbReference>
<name>A0ABW0KF73_9BACL</name>
<keyword evidence="3" id="KW-1185">Reference proteome</keyword>
<evidence type="ECO:0008006" key="4">
    <source>
        <dbReference type="Google" id="ProtNLM"/>
    </source>
</evidence>
<feature type="transmembrane region" description="Helical" evidence="1">
    <location>
        <begin position="12"/>
        <end position="33"/>
    </location>
</feature>
<evidence type="ECO:0000313" key="3">
    <source>
        <dbReference type="Proteomes" id="UP001596044"/>
    </source>
</evidence>
<accession>A0ABW0KF73</accession>
<organism evidence="2 3">
    <name type="scientific">Paenibacillus aestuarii</name>
    <dbReference type="NCBI Taxonomy" id="516965"/>
    <lineage>
        <taxon>Bacteria</taxon>
        <taxon>Bacillati</taxon>
        <taxon>Bacillota</taxon>
        <taxon>Bacilli</taxon>
        <taxon>Bacillales</taxon>
        <taxon>Paenibacillaceae</taxon>
        <taxon>Paenibacillus</taxon>
    </lineage>
</organism>
<reference evidence="3" key="1">
    <citation type="journal article" date="2019" name="Int. J. Syst. Evol. Microbiol.">
        <title>The Global Catalogue of Microorganisms (GCM) 10K type strain sequencing project: providing services to taxonomists for standard genome sequencing and annotation.</title>
        <authorList>
            <consortium name="The Broad Institute Genomics Platform"/>
            <consortium name="The Broad Institute Genome Sequencing Center for Infectious Disease"/>
            <person name="Wu L."/>
            <person name="Ma J."/>
        </authorList>
    </citation>
    <scope>NUCLEOTIDE SEQUENCE [LARGE SCALE GENOMIC DNA]</scope>
    <source>
        <strain evidence="3">KACC 11904</strain>
    </source>
</reference>
<evidence type="ECO:0000256" key="1">
    <source>
        <dbReference type="SAM" id="Phobius"/>
    </source>
</evidence>
<protein>
    <recommendedName>
        <fullName evidence="4">Phosphodiester glycosidase domain-containing protein</fullName>
    </recommendedName>
</protein>
<keyword evidence="1" id="KW-0812">Transmembrane</keyword>
<keyword evidence="1" id="KW-0472">Membrane</keyword>
<gene>
    <name evidence="2" type="ORF">ACFPOG_28080</name>
</gene>
<dbReference type="EMBL" id="JBHSMJ010000040">
    <property type="protein sequence ID" value="MFC5452070.1"/>
    <property type="molecule type" value="Genomic_DNA"/>
</dbReference>
<comment type="caution">
    <text evidence="2">The sequence shown here is derived from an EMBL/GenBank/DDBJ whole genome shotgun (WGS) entry which is preliminary data.</text>
</comment>
<sequence length="264" mass="29292">MHSLRAGKWNAASLVVYILVMLLSFFVTIIILLHTRHPAPPVRPYSEYSVKQASNGVTLHTIRTPPENIGLKAIASNLTDLQDNGINGGFFWQGYLLSIAVINDKPVRGNPGDYGSGWFNIDRKRGTLVWDEPAQTFTIQVVASADELKVTDRAHYWAQGGVSMGLRNPDDWARQAVSEEMPVIDEKRMRSGIVYDKHNNVYLVVAPTPCTGEQFRSAVMEQVGDGELVDGLFLDGDGSSQLKVADHVLPGDHREVYQMITLMN</sequence>
<dbReference type="Proteomes" id="UP001596044">
    <property type="component" value="Unassembled WGS sequence"/>
</dbReference>
<keyword evidence="1" id="KW-1133">Transmembrane helix</keyword>